<dbReference type="EMBL" id="CM042013">
    <property type="protein sequence ID" value="KAI3737219.1"/>
    <property type="molecule type" value="Genomic_DNA"/>
</dbReference>
<evidence type="ECO:0000313" key="1">
    <source>
        <dbReference type="EMBL" id="KAI3737219.1"/>
    </source>
</evidence>
<protein>
    <submittedName>
        <fullName evidence="1">Uncharacterized protein</fullName>
    </submittedName>
</protein>
<comment type="caution">
    <text evidence="1">The sequence shown here is derived from an EMBL/GenBank/DDBJ whole genome shotgun (WGS) entry which is preliminary data.</text>
</comment>
<dbReference type="Proteomes" id="UP001055811">
    <property type="component" value="Linkage Group LG05"/>
</dbReference>
<reference evidence="1 2" key="2">
    <citation type="journal article" date="2022" name="Mol. Ecol. Resour.">
        <title>The genomes of chicory, endive, great burdock and yacon provide insights into Asteraceae paleo-polyploidization history and plant inulin production.</title>
        <authorList>
            <person name="Fan W."/>
            <person name="Wang S."/>
            <person name="Wang H."/>
            <person name="Wang A."/>
            <person name="Jiang F."/>
            <person name="Liu H."/>
            <person name="Zhao H."/>
            <person name="Xu D."/>
            <person name="Zhang Y."/>
        </authorList>
    </citation>
    <scope>NUCLEOTIDE SEQUENCE [LARGE SCALE GENOMIC DNA]</scope>
    <source>
        <strain evidence="2">cv. Punajuju</strain>
        <tissue evidence="1">Leaves</tissue>
    </source>
</reference>
<gene>
    <name evidence="1" type="ORF">L2E82_27215</name>
</gene>
<keyword evidence="2" id="KW-1185">Reference proteome</keyword>
<reference evidence="2" key="1">
    <citation type="journal article" date="2022" name="Mol. Ecol. Resour.">
        <title>The genomes of chicory, endive, great burdock and yacon provide insights into Asteraceae palaeo-polyploidization history and plant inulin production.</title>
        <authorList>
            <person name="Fan W."/>
            <person name="Wang S."/>
            <person name="Wang H."/>
            <person name="Wang A."/>
            <person name="Jiang F."/>
            <person name="Liu H."/>
            <person name="Zhao H."/>
            <person name="Xu D."/>
            <person name="Zhang Y."/>
        </authorList>
    </citation>
    <scope>NUCLEOTIDE SEQUENCE [LARGE SCALE GENOMIC DNA]</scope>
    <source>
        <strain evidence="2">cv. Punajuju</strain>
    </source>
</reference>
<proteinExistence type="predicted"/>
<name>A0ACB9CSC1_CICIN</name>
<organism evidence="1 2">
    <name type="scientific">Cichorium intybus</name>
    <name type="common">Chicory</name>
    <dbReference type="NCBI Taxonomy" id="13427"/>
    <lineage>
        <taxon>Eukaryota</taxon>
        <taxon>Viridiplantae</taxon>
        <taxon>Streptophyta</taxon>
        <taxon>Embryophyta</taxon>
        <taxon>Tracheophyta</taxon>
        <taxon>Spermatophyta</taxon>
        <taxon>Magnoliopsida</taxon>
        <taxon>eudicotyledons</taxon>
        <taxon>Gunneridae</taxon>
        <taxon>Pentapetalae</taxon>
        <taxon>asterids</taxon>
        <taxon>campanulids</taxon>
        <taxon>Asterales</taxon>
        <taxon>Asteraceae</taxon>
        <taxon>Cichorioideae</taxon>
        <taxon>Cichorieae</taxon>
        <taxon>Cichoriinae</taxon>
        <taxon>Cichorium</taxon>
    </lineage>
</organism>
<evidence type="ECO:0000313" key="2">
    <source>
        <dbReference type="Proteomes" id="UP001055811"/>
    </source>
</evidence>
<sequence>MDCKIKSPAPSSPSIEESACRRRISLMSSTIRRKTQLSSSYSLFNIPCDSKTYSDFRSHRTIVDPAKSDETDVAMDITDSEEYCEFLFCWETKVPTQLYFLTQLATGIKIKCQIQVGRIGAPSRREIGHGTLAERALEPILPSENDFPYIIRVESTLTESNGSSRVQQRSLGGMGPHLFYLTSLALKILLEI</sequence>
<accession>A0ACB9CSC1</accession>